<evidence type="ECO:0000256" key="6">
    <source>
        <dbReference type="ARBA" id="ARBA00022989"/>
    </source>
</evidence>
<keyword evidence="6 13" id="KW-1133">Transmembrane helix</keyword>
<evidence type="ECO:0000256" key="1">
    <source>
        <dbReference type="ARBA" id="ARBA00005513"/>
    </source>
</evidence>
<comment type="function">
    <text evidence="10 13">F(1)F(0) ATP synthase produces ATP from ADP in the presence of a proton or sodium gradient. F-type ATPases consist of two structural domains, F(1) containing the extramembraneous catalytic core and F(0) containing the membrane proton channel, linked together by a central stalk and a peripheral stalk. During catalysis, ATP synthesis in the catalytic domain of F(1) is coupled via a rotary mechanism of the central stalk subunits to proton translocation.</text>
</comment>
<evidence type="ECO:0000256" key="5">
    <source>
        <dbReference type="ARBA" id="ARBA00022781"/>
    </source>
</evidence>
<dbReference type="EMBL" id="RJKX01000014">
    <property type="protein sequence ID" value="ROP91094.1"/>
    <property type="molecule type" value="Genomic_DNA"/>
</dbReference>
<evidence type="ECO:0000256" key="9">
    <source>
        <dbReference type="ARBA" id="ARBA00023310"/>
    </source>
</evidence>
<dbReference type="AlphaFoldDB" id="A0A3N1LIX0"/>
<dbReference type="RefSeq" id="WP_123690716.1">
    <property type="nucleotide sequence ID" value="NZ_AP019700.1"/>
</dbReference>
<evidence type="ECO:0000256" key="2">
    <source>
        <dbReference type="ARBA" id="ARBA00022448"/>
    </source>
</evidence>
<sequence>MFGRFLAAGLVLVPALAATAAMAAEGQSGAGLPQLDATKFAPQLIWLAITFGALYFLMSRVALPRVSEVLETRADHINDDLRRAEEARTEAEAVMQAYERALVDARSKAREQAKAATDAMTALAEARDREANQVLQGEAAAADARIAEAKAAAMGNVRQVATEVAVAAIKRIGGFDVDPARAAAAVDAVAGGRA</sequence>
<keyword evidence="15" id="KW-0175">Coiled coil</keyword>
<keyword evidence="9 13" id="KW-0066">ATP synthesis</keyword>
<feature type="transmembrane region" description="Helical" evidence="13">
    <location>
        <begin position="43"/>
        <end position="63"/>
    </location>
</feature>
<accession>A0A3N1LIX0</accession>
<keyword evidence="2 13" id="KW-0813">Transport</keyword>
<keyword evidence="3 13" id="KW-0138">CF(0)</keyword>
<evidence type="ECO:0000256" key="15">
    <source>
        <dbReference type="SAM" id="Coils"/>
    </source>
</evidence>
<protein>
    <recommendedName>
        <fullName evidence="13">ATP synthase subunit b</fullName>
    </recommendedName>
    <alternativeName>
        <fullName evidence="13">ATP synthase F(0) sector subunit b</fullName>
    </alternativeName>
    <alternativeName>
        <fullName evidence="13">ATPase subunit I</fullName>
    </alternativeName>
    <alternativeName>
        <fullName evidence="13">F-type ATPase subunit b</fullName>
        <shortName evidence="13">F-ATPase subunit b</shortName>
    </alternativeName>
</protein>
<dbReference type="GO" id="GO:0046961">
    <property type="term" value="F:proton-transporting ATPase activity, rotational mechanism"/>
    <property type="evidence" value="ECO:0007669"/>
    <property type="project" value="TreeGrafter"/>
</dbReference>
<evidence type="ECO:0000256" key="10">
    <source>
        <dbReference type="ARBA" id="ARBA00025198"/>
    </source>
</evidence>
<evidence type="ECO:0000256" key="4">
    <source>
        <dbReference type="ARBA" id="ARBA00022692"/>
    </source>
</evidence>
<gene>
    <name evidence="13" type="primary">atpF</name>
    <name evidence="17" type="ORF">EDC65_2957</name>
</gene>
<keyword evidence="18" id="KW-1185">Reference proteome</keyword>
<dbReference type="PANTHER" id="PTHR33445:SF1">
    <property type="entry name" value="ATP SYNTHASE SUBUNIT B"/>
    <property type="match status" value="1"/>
</dbReference>
<evidence type="ECO:0000313" key="17">
    <source>
        <dbReference type="EMBL" id="ROP91094.1"/>
    </source>
</evidence>
<dbReference type="PANTHER" id="PTHR33445">
    <property type="entry name" value="ATP SYNTHASE SUBUNIT B', CHLOROPLASTIC"/>
    <property type="match status" value="1"/>
</dbReference>
<comment type="caution">
    <text evidence="17">The sequence shown here is derived from an EMBL/GenBank/DDBJ whole genome shotgun (WGS) entry which is preliminary data.</text>
</comment>
<keyword evidence="16" id="KW-0732">Signal</keyword>
<evidence type="ECO:0000256" key="14">
    <source>
        <dbReference type="RuleBase" id="RU003848"/>
    </source>
</evidence>
<dbReference type="InterPro" id="IPR050059">
    <property type="entry name" value="ATP_synthase_B_chain"/>
</dbReference>
<dbReference type="Pfam" id="PF00430">
    <property type="entry name" value="ATP-synt_B"/>
    <property type="match status" value="1"/>
</dbReference>
<evidence type="ECO:0000313" key="18">
    <source>
        <dbReference type="Proteomes" id="UP000278222"/>
    </source>
</evidence>
<evidence type="ECO:0000256" key="12">
    <source>
        <dbReference type="ARBA" id="ARBA00037847"/>
    </source>
</evidence>
<evidence type="ECO:0000256" key="16">
    <source>
        <dbReference type="SAM" id="SignalP"/>
    </source>
</evidence>
<dbReference type="OrthoDB" id="7271837at2"/>
<keyword evidence="5 13" id="KW-0375">Hydrogen ion transport</keyword>
<dbReference type="GO" id="GO:0012505">
    <property type="term" value="C:endomembrane system"/>
    <property type="evidence" value="ECO:0007669"/>
    <property type="project" value="UniProtKB-SubCell"/>
</dbReference>
<evidence type="ECO:0000256" key="11">
    <source>
        <dbReference type="ARBA" id="ARBA00025614"/>
    </source>
</evidence>
<keyword evidence="13" id="KW-1003">Cell membrane</keyword>
<comment type="subcellular location">
    <subcellularLocation>
        <location evidence="13">Cell membrane</location>
        <topology evidence="13">Single-pass membrane protein</topology>
    </subcellularLocation>
    <subcellularLocation>
        <location evidence="12">Endomembrane system</location>
        <topology evidence="12">Single-pass membrane protein</topology>
    </subcellularLocation>
</comment>
<keyword evidence="4 13" id="KW-0812">Transmembrane</keyword>
<evidence type="ECO:0000256" key="3">
    <source>
        <dbReference type="ARBA" id="ARBA00022547"/>
    </source>
</evidence>
<comment type="subunit">
    <text evidence="13">F-type ATPases have 2 components, F(1) - the catalytic core - and F(0) - the membrane proton channel. F(1) has five subunits: alpha(3), beta(3), gamma(1), delta(1), epsilon(1). F(0) has three main subunits: a(1), b(2) and c(10-14). The alpha and beta chains form an alternating ring which encloses part of the gamma chain. F(1) is attached to F(0) by a central stalk formed by the gamma and epsilon chains, while a peripheral stalk is formed by the delta and b chains.</text>
</comment>
<comment type="function">
    <text evidence="11">Component of the F(0) channel, it forms part of the peripheral stalk, linking F(1) to F(0). The b'-subunit is a diverged and duplicated form of b found in plants and photosynthetic bacteria.</text>
</comment>
<evidence type="ECO:0000256" key="13">
    <source>
        <dbReference type="HAMAP-Rule" id="MF_01398"/>
    </source>
</evidence>
<evidence type="ECO:0000256" key="8">
    <source>
        <dbReference type="ARBA" id="ARBA00023136"/>
    </source>
</evidence>
<keyword evidence="8 13" id="KW-0472">Membrane</keyword>
<dbReference type="CDD" id="cd06503">
    <property type="entry name" value="ATP-synt_Fo_b"/>
    <property type="match status" value="1"/>
</dbReference>
<dbReference type="GO" id="GO:0045259">
    <property type="term" value="C:proton-transporting ATP synthase complex"/>
    <property type="evidence" value="ECO:0007669"/>
    <property type="project" value="UniProtKB-KW"/>
</dbReference>
<comment type="similarity">
    <text evidence="1 13 14">Belongs to the ATPase B chain family.</text>
</comment>
<evidence type="ECO:0000256" key="7">
    <source>
        <dbReference type="ARBA" id="ARBA00023065"/>
    </source>
</evidence>
<dbReference type="InterPro" id="IPR002146">
    <property type="entry name" value="ATP_synth_b/b'su_bac/chlpt"/>
</dbReference>
<name>A0A3N1LIX0_9PROT</name>
<reference evidence="17 18" key="1">
    <citation type="submission" date="2018-11" db="EMBL/GenBank/DDBJ databases">
        <title>Genomic Encyclopedia of Type Strains, Phase IV (KMG-IV): sequencing the most valuable type-strain genomes for metagenomic binning, comparative biology and taxonomic classification.</title>
        <authorList>
            <person name="Goeker M."/>
        </authorList>
    </citation>
    <scope>NUCLEOTIDE SEQUENCE [LARGE SCALE GENOMIC DNA]</scope>
    <source>
        <strain evidence="17 18">DSM 5900</strain>
    </source>
</reference>
<dbReference type="GO" id="GO:0005886">
    <property type="term" value="C:plasma membrane"/>
    <property type="evidence" value="ECO:0007669"/>
    <property type="project" value="UniProtKB-SubCell"/>
</dbReference>
<feature type="signal peptide" evidence="16">
    <location>
        <begin position="1"/>
        <end position="23"/>
    </location>
</feature>
<dbReference type="GO" id="GO:0046933">
    <property type="term" value="F:proton-transporting ATP synthase activity, rotational mechanism"/>
    <property type="evidence" value="ECO:0007669"/>
    <property type="project" value="UniProtKB-UniRule"/>
</dbReference>
<keyword evidence="7 13" id="KW-0406">Ion transport</keyword>
<dbReference type="HAMAP" id="MF_01398">
    <property type="entry name" value="ATP_synth_b_bprime"/>
    <property type="match status" value="1"/>
</dbReference>
<dbReference type="Proteomes" id="UP000278222">
    <property type="component" value="Unassembled WGS sequence"/>
</dbReference>
<organism evidence="17 18">
    <name type="scientific">Stella humosa</name>
    <dbReference type="NCBI Taxonomy" id="94"/>
    <lineage>
        <taxon>Bacteria</taxon>
        <taxon>Pseudomonadati</taxon>
        <taxon>Pseudomonadota</taxon>
        <taxon>Alphaproteobacteria</taxon>
        <taxon>Rhodospirillales</taxon>
        <taxon>Stellaceae</taxon>
        <taxon>Stella</taxon>
    </lineage>
</organism>
<feature type="chain" id="PRO_5017985347" description="ATP synthase subunit b" evidence="16">
    <location>
        <begin position="24"/>
        <end position="194"/>
    </location>
</feature>
<proteinExistence type="inferred from homology"/>
<feature type="coiled-coil region" evidence="15">
    <location>
        <begin position="67"/>
        <end position="152"/>
    </location>
</feature>